<protein>
    <recommendedName>
        <fullName evidence="4">Pentacotripeptide-repeat region of PRORP domain-containing protein</fullName>
    </recommendedName>
</protein>
<dbReference type="Gene3D" id="1.25.40.10">
    <property type="entry name" value="Tetratricopeptide repeat domain"/>
    <property type="match status" value="3"/>
</dbReference>
<feature type="repeat" description="PPR" evidence="1">
    <location>
        <begin position="431"/>
        <end position="465"/>
    </location>
</feature>
<dbReference type="InParanoid" id="F6ZJ82"/>
<keyword evidence="3" id="KW-1185">Reference proteome</keyword>
<dbReference type="PANTHER" id="PTHR24014">
    <property type="entry name" value="2-OXOGLUTARATE AND IRON-DEPENDENT OXYGENASE DOMAIN-CONTAINING PROTEIN 2"/>
    <property type="match status" value="1"/>
</dbReference>
<dbReference type="OMA" id="EHPENTG"/>
<dbReference type="InterPro" id="IPR011990">
    <property type="entry name" value="TPR-like_helical_dom_sf"/>
</dbReference>
<dbReference type="FunFam" id="1.25.40.10:FF:003693">
    <property type="entry name" value="Uncharacterized protein"/>
    <property type="match status" value="1"/>
</dbReference>
<organism evidence="2 3">
    <name type="scientific">Ciona intestinalis</name>
    <name type="common">Transparent sea squirt</name>
    <name type="synonym">Ascidia intestinalis</name>
    <dbReference type="NCBI Taxonomy" id="7719"/>
    <lineage>
        <taxon>Eukaryota</taxon>
        <taxon>Metazoa</taxon>
        <taxon>Chordata</taxon>
        <taxon>Tunicata</taxon>
        <taxon>Ascidiacea</taxon>
        <taxon>Phlebobranchia</taxon>
        <taxon>Cionidae</taxon>
        <taxon>Ciona</taxon>
    </lineage>
</organism>
<accession>F6ZJ82</accession>
<dbReference type="GeneTree" id="ENSGT00940000153974"/>
<name>F6ZJ82_CIOIN</name>
<feature type="repeat" description="PPR" evidence="1">
    <location>
        <begin position="85"/>
        <end position="119"/>
    </location>
</feature>
<dbReference type="Pfam" id="PF13812">
    <property type="entry name" value="PPR_3"/>
    <property type="match status" value="2"/>
</dbReference>
<dbReference type="PROSITE" id="PS51375">
    <property type="entry name" value="PPR"/>
    <property type="match status" value="3"/>
</dbReference>
<dbReference type="AlphaFoldDB" id="F6ZJ82"/>
<reference evidence="3" key="1">
    <citation type="journal article" date="2002" name="Science">
        <title>The draft genome of Ciona intestinalis: insights into chordate and vertebrate origins.</title>
        <authorList>
            <person name="Dehal P."/>
            <person name="Satou Y."/>
            <person name="Campbell R.K."/>
            <person name="Chapman J."/>
            <person name="Degnan B."/>
            <person name="De Tomaso A."/>
            <person name="Davidson B."/>
            <person name="Di Gregorio A."/>
            <person name="Gelpke M."/>
            <person name="Goodstein D.M."/>
            <person name="Harafuji N."/>
            <person name="Hastings K.E."/>
            <person name="Ho I."/>
            <person name="Hotta K."/>
            <person name="Huang W."/>
            <person name="Kawashima T."/>
            <person name="Lemaire P."/>
            <person name="Martinez D."/>
            <person name="Meinertzhagen I.A."/>
            <person name="Necula S."/>
            <person name="Nonaka M."/>
            <person name="Putnam N."/>
            <person name="Rash S."/>
            <person name="Saiga H."/>
            <person name="Satake M."/>
            <person name="Terry A."/>
            <person name="Yamada L."/>
            <person name="Wang H.G."/>
            <person name="Awazu S."/>
            <person name="Azumi K."/>
            <person name="Boore J."/>
            <person name="Branno M."/>
            <person name="Chin-Bow S."/>
            <person name="DeSantis R."/>
            <person name="Doyle S."/>
            <person name="Francino P."/>
            <person name="Keys D.N."/>
            <person name="Haga S."/>
            <person name="Hayashi H."/>
            <person name="Hino K."/>
            <person name="Imai K.S."/>
            <person name="Inaba K."/>
            <person name="Kano S."/>
            <person name="Kobayashi K."/>
            <person name="Kobayashi M."/>
            <person name="Lee B.I."/>
            <person name="Makabe K.W."/>
            <person name="Manohar C."/>
            <person name="Matassi G."/>
            <person name="Medina M."/>
            <person name="Mochizuki Y."/>
            <person name="Mount S."/>
            <person name="Morishita T."/>
            <person name="Miura S."/>
            <person name="Nakayama A."/>
            <person name="Nishizaka S."/>
            <person name="Nomoto H."/>
            <person name="Ohta F."/>
            <person name="Oishi K."/>
            <person name="Rigoutsos I."/>
            <person name="Sano M."/>
            <person name="Sasaki A."/>
            <person name="Sasakura Y."/>
            <person name="Shoguchi E."/>
            <person name="Shin-i T."/>
            <person name="Spagnuolo A."/>
            <person name="Stainier D."/>
            <person name="Suzuki M.M."/>
            <person name="Tassy O."/>
            <person name="Takatori N."/>
            <person name="Tokuoka M."/>
            <person name="Yagi K."/>
            <person name="Yoshizaki F."/>
            <person name="Wada S."/>
            <person name="Zhang C."/>
            <person name="Hyatt P.D."/>
            <person name="Larimer F."/>
            <person name="Detter C."/>
            <person name="Doggett N."/>
            <person name="Glavina T."/>
            <person name="Hawkins T."/>
            <person name="Richardson P."/>
            <person name="Lucas S."/>
            <person name="Kohara Y."/>
            <person name="Levine M."/>
            <person name="Satoh N."/>
            <person name="Rokhsar D.S."/>
        </authorList>
    </citation>
    <scope>NUCLEOTIDE SEQUENCE [LARGE SCALE GENOMIC DNA]</scope>
</reference>
<dbReference type="FunCoup" id="F6ZJ82">
    <property type="interactions" value="71"/>
</dbReference>
<dbReference type="PANTHER" id="PTHR24014:SF6">
    <property type="entry name" value="PENTATRICOPEPTIDE REPEAT-CONTAINING PROTEIN 1, MITOCHONDRIAL"/>
    <property type="match status" value="1"/>
</dbReference>
<dbReference type="GO" id="GO:0042780">
    <property type="term" value="P:tRNA 3'-end processing"/>
    <property type="evidence" value="ECO:0000318"/>
    <property type="project" value="GO_Central"/>
</dbReference>
<dbReference type="Proteomes" id="UP000008144">
    <property type="component" value="Unassembled WGS sequence"/>
</dbReference>
<dbReference type="Pfam" id="PF01535">
    <property type="entry name" value="PPR"/>
    <property type="match status" value="1"/>
</dbReference>
<dbReference type="HOGENOM" id="CLU_021952_0_0_1"/>
<evidence type="ECO:0000313" key="3">
    <source>
        <dbReference type="Proteomes" id="UP000008144"/>
    </source>
</evidence>
<sequence>MELGNSKESFGLIAKAQDFRVFKHRHGNIALEVIEDEHIPVTNKWKNTPRWYFYQCKQLASQGKVDECLSILETTMLKIDKVPPQEYNFSVVIGLLGRHGRVKKAFELYSKLKSYGLTASMACLTSLFNAVSNSHDSADMFYLKKLHLKLKESDVRLNRITCNALLMAYARHTTFKETTEIFQNCIRNGVKPDALTFSALMTSCLKHKEEGFYLALQVWRSMLSIEITPTGQNITTMLNVAQHCGIGDANMASKFLLGNLPNSTQKKVGPFETLQQQKYSCLIIMTLKSSVIYIMSNCASTFSPKSQLFLFKRTYQQKLKIYLWIEMLKAFTAEYEDSDKNLPVRLKPVIPNLLDTEQCNLETVTSLTKCTEPYKRLDLMGGYEGIINVLKQHKISLSIQVLTLLVKLVKPSYPEEEKVLQIAEDSSVKLDVDFYNTLIHKQAARGDHQLAVKTFNRIKEQKLQPNYRSYCVHAISCNTFKLGSTLFQDMEKTDVSCISSFVILFLIICAGLRYPDFYYLTYLVKQLTTHDINASATFISLLEKVTFYPEEYNRWKHQDEVYEKRLNIYRKAYNQWLRNADVQSIDAL</sequence>
<reference evidence="2" key="3">
    <citation type="submission" date="2025-09" db="UniProtKB">
        <authorList>
            <consortium name="Ensembl"/>
        </authorList>
    </citation>
    <scope>IDENTIFICATION</scope>
</reference>
<proteinExistence type="predicted"/>
<dbReference type="NCBIfam" id="TIGR00756">
    <property type="entry name" value="PPR"/>
    <property type="match status" value="1"/>
</dbReference>
<feature type="repeat" description="PPR" evidence="1">
    <location>
        <begin position="158"/>
        <end position="192"/>
    </location>
</feature>
<dbReference type="Ensembl" id="ENSCINT00000015847.3">
    <property type="protein sequence ID" value="ENSCINP00000015847.3"/>
    <property type="gene ID" value="ENSCING00000007717.3"/>
</dbReference>
<evidence type="ECO:0000256" key="1">
    <source>
        <dbReference type="PROSITE-ProRule" id="PRU00708"/>
    </source>
</evidence>
<evidence type="ECO:0008006" key="4">
    <source>
        <dbReference type="Google" id="ProtNLM"/>
    </source>
</evidence>
<evidence type="ECO:0000313" key="2">
    <source>
        <dbReference type="Ensembl" id="ENSCINP00000015847.3"/>
    </source>
</evidence>
<dbReference type="GO" id="GO:0005759">
    <property type="term" value="C:mitochondrial matrix"/>
    <property type="evidence" value="ECO:0000318"/>
    <property type="project" value="GO_Central"/>
</dbReference>
<dbReference type="InterPro" id="IPR002885">
    <property type="entry name" value="PPR_rpt"/>
</dbReference>
<dbReference type="GO" id="GO:0000049">
    <property type="term" value="F:tRNA binding"/>
    <property type="evidence" value="ECO:0000318"/>
    <property type="project" value="GO_Central"/>
</dbReference>
<reference evidence="2" key="2">
    <citation type="submission" date="2025-08" db="UniProtKB">
        <authorList>
            <consortium name="Ensembl"/>
        </authorList>
    </citation>
    <scope>IDENTIFICATION</scope>
</reference>